<dbReference type="FunFam" id="1.10.730.20:FF:000002">
    <property type="entry name" value="isoleucine--tRNA ligase, mitochondrial"/>
    <property type="match status" value="1"/>
</dbReference>
<keyword evidence="10 15" id="KW-0030">Aminoacyl-tRNA synthetase</keyword>
<reference evidence="18" key="1">
    <citation type="submission" date="2019-06" db="EMBL/GenBank/DDBJ databases">
        <authorList>
            <consortium name="Wellcome Sanger Institute Data Sharing"/>
        </authorList>
    </citation>
    <scope>NUCLEOTIDE SEQUENCE [LARGE SCALE GENOMIC DNA]</scope>
</reference>
<dbReference type="FunFam" id="3.90.740.10:FF:000009">
    <property type="entry name" value="Isoleucyl-tRNA synthetase 2, mitochondrial"/>
    <property type="match status" value="1"/>
</dbReference>
<dbReference type="GO" id="GO:0000049">
    <property type="term" value="F:tRNA binding"/>
    <property type="evidence" value="ECO:0007669"/>
    <property type="project" value="InterPro"/>
</dbReference>
<evidence type="ECO:0000256" key="9">
    <source>
        <dbReference type="ARBA" id="ARBA00023128"/>
    </source>
</evidence>
<evidence type="ECO:0000256" key="7">
    <source>
        <dbReference type="ARBA" id="ARBA00022917"/>
    </source>
</evidence>
<dbReference type="InterPro" id="IPR023585">
    <property type="entry name" value="Ile-tRNA-ligase_type1"/>
</dbReference>
<reference evidence="18" key="2">
    <citation type="submission" date="2025-08" db="UniProtKB">
        <authorList>
            <consortium name="Ensembl"/>
        </authorList>
    </citation>
    <scope>IDENTIFICATION</scope>
</reference>
<name>A0A672HPS2_SALFA</name>
<dbReference type="PRINTS" id="PR00984">
    <property type="entry name" value="TRNASYNTHILE"/>
</dbReference>
<keyword evidence="19" id="KW-1185">Reference proteome</keyword>
<accession>A0A672HPS2</accession>
<evidence type="ECO:0000313" key="18">
    <source>
        <dbReference type="Ensembl" id="ENSSFAP00005031271.1"/>
    </source>
</evidence>
<dbReference type="CTD" id="55699"/>
<dbReference type="InterPro" id="IPR033708">
    <property type="entry name" value="Anticodon_Ile_BEm"/>
</dbReference>
<dbReference type="SUPFAM" id="SSF47323">
    <property type="entry name" value="Anticodon-binding domain of a subclass of class I aminoacyl-tRNA synthetases"/>
    <property type="match status" value="1"/>
</dbReference>
<dbReference type="InterPro" id="IPR002301">
    <property type="entry name" value="Ile-tRNA-ligase"/>
</dbReference>
<evidence type="ECO:0000256" key="2">
    <source>
        <dbReference type="ARBA" id="ARBA00005594"/>
    </source>
</evidence>
<dbReference type="InterPro" id="IPR002300">
    <property type="entry name" value="aa-tRNA-synth_Ia"/>
</dbReference>
<sequence length="1036" mass="115242">MLLLCRVSAAGRTLRRWGSQRDGGGLLHRALSFSSGRCQGAGPGEGGAQPAEDSAQARYRDTVLLPRTDFPMKLTGQKLLDRELQIQQECGFADLYSWQRARKAKKEFCLHDGPPYANGDPHVGHALNKILKDIRNRFEMLRGRQVHYIPGWDCHGLPIELKALGELGTSGLSPLQIRQKAREFAVGAIARQKAAFQRWGVMADWDKCYYTFDGAYEAAQLKVFQEMHSKGFIYQDYKPVFWSPSSRTALAEAELEYNPEHVSRAIYATFPLVTLPPDIASEEGLEGVSVLVWTTQPWTIPANQAVCYMPNAKYSVVKREDNSQLLLVAAERTASLSALLGTELQIVATFTGSQLQGGVCKHPTIPEKQVPLLPANHVTMAKGTGLVHTAPAHGMDDYSVASHFKLSVECMVDEDGKFTEMAGPDLQDLAVMTEGTDKVISMLKACGALIKEEQCVHSYPYDWRTKQPVVIRPSKQWFINTESLKDKAKDALQKVRVLPESARGGLLAMLDKRTYWCISRQRSWGVPIPVFYHKETGDALINKYTMSHIAKLFKEKGSDCWWELPIETLLPPEVLKKSKAGPVSEYLRGEDVLDIWFDSGASWAAVLEEETEDDSLEEPESLLSWLPVQLRPPLATESDPRADAYVEGKDQIGGWFQSSLLTSVAVRKKAPYKSLVVHGFAVSEKGEKMSKSLGNVVDPDVVINGGKDSGTPAYGADVLRWWVAESNVFSEVQIGPNALNSARDSINKLRNTLKFLLGNLQGFDPRVQAVDAKEMYYIDQYMLHLLHEYSMKATDAYGEFDAGRVIRLLQAFITRDLSSFYFSVIKDRLYCEPEDSLGRRSCQTVLEELLDGVTRSIAPILPHLAEEVYLHAPGHERDETLFKSGWIKSVSVWRRPGLEEAMEGACAIRDSFLSTIPGKNAAQYDVTVVIEPSLLFELMESLQEEPSSTSSQLAELMMAARVNLTSEMPRDLPPDALLSHGTFLINLEGGVIREDSAYSIAVAPTSAARCPRCRRYTAQSADCLCPRCQTIVSQAQ</sequence>
<dbReference type="GO" id="GO:0002161">
    <property type="term" value="F:aminoacyl-tRNA deacylase activity"/>
    <property type="evidence" value="ECO:0007669"/>
    <property type="project" value="InterPro"/>
</dbReference>
<evidence type="ECO:0000256" key="15">
    <source>
        <dbReference type="RuleBase" id="RU363035"/>
    </source>
</evidence>
<feature type="domain" description="Aminoacyl-tRNA synthetase class Ia" evidence="16">
    <location>
        <begin position="95"/>
        <end position="734"/>
    </location>
</feature>
<keyword evidence="9" id="KW-0496">Mitochondrion</keyword>
<dbReference type="Gene3D" id="2.170.220.10">
    <property type="match status" value="1"/>
</dbReference>
<dbReference type="NCBIfam" id="TIGR00392">
    <property type="entry name" value="ileS"/>
    <property type="match status" value="1"/>
</dbReference>
<dbReference type="PANTHER" id="PTHR42765">
    <property type="entry name" value="SOLEUCYL-TRNA SYNTHETASE"/>
    <property type="match status" value="1"/>
</dbReference>
<evidence type="ECO:0000259" key="16">
    <source>
        <dbReference type="Pfam" id="PF00133"/>
    </source>
</evidence>
<evidence type="ECO:0000256" key="5">
    <source>
        <dbReference type="ARBA" id="ARBA00022741"/>
    </source>
</evidence>
<dbReference type="CDD" id="cd07960">
    <property type="entry name" value="Anticodon_Ia_Ile_BEm"/>
    <property type="match status" value="1"/>
</dbReference>
<evidence type="ECO:0000256" key="1">
    <source>
        <dbReference type="ARBA" id="ARBA00004305"/>
    </source>
</evidence>
<dbReference type="GO" id="GO:0006428">
    <property type="term" value="P:isoleucyl-tRNA aminoacylation"/>
    <property type="evidence" value="ECO:0007669"/>
    <property type="project" value="InterPro"/>
</dbReference>
<dbReference type="GeneID" id="115406960"/>
<dbReference type="EC" id="6.1.1.5" evidence="3"/>
<dbReference type="InterPro" id="IPR013155">
    <property type="entry name" value="M/V/L/I-tRNA-synth_anticd-bd"/>
</dbReference>
<keyword evidence="5 15" id="KW-0547">Nucleotide-binding</keyword>
<evidence type="ECO:0000256" key="11">
    <source>
        <dbReference type="ARBA" id="ARBA00032665"/>
    </source>
</evidence>
<comment type="similarity">
    <text evidence="2 15">Belongs to the class-I aminoacyl-tRNA synthetase family.</text>
</comment>
<feature type="domain" description="Methionyl/Valyl/Leucyl/Isoleucyl-tRNA synthetase anticodon-binding" evidence="17">
    <location>
        <begin position="779"/>
        <end position="902"/>
    </location>
</feature>
<dbReference type="PROSITE" id="PS00178">
    <property type="entry name" value="AA_TRNA_LIGASE_I"/>
    <property type="match status" value="1"/>
</dbReference>
<dbReference type="InParanoid" id="A0A672HPS2"/>
<dbReference type="OMA" id="HCWRCKT"/>
<dbReference type="GO" id="GO:0005759">
    <property type="term" value="C:mitochondrial matrix"/>
    <property type="evidence" value="ECO:0007669"/>
    <property type="project" value="UniProtKB-SubCell"/>
</dbReference>
<dbReference type="Proteomes" id="UP000472267">
    <property type="component" value="Chromosome 19"/>
</dbReference>
<dbReference type="SUPFAM" id="SSF52374">
    <property type="entry name" value="Nucleotidylyl transferase"/>
    <property type="match status" value="1"/>
</dbReference>
<dbReference type="FunFam" id="1.10.10.830:FF:000002">
    <property type="entry name" value="Isoleucine--tRNA ligase, mitochondrial"/>
    <property type="match status" value="1"/>
</dbReference>
<protein>
    <recommendedName>
        <fullName evidence="14">Isoleucine--tRNA ligase, mitochondrial</fullName>
        <ecNumber evidence="3">6.1.1.5</ecNumber>
    </recommendedName>
    <alternativeName>
        <fullName evidence="11">Isoleucyl-tRNA synthetase</fullName>
    </alternativeName>
</protein>
<dbReference type="InterPro" id="IPR050081">
    <property type="entry name" value="Ile-tRNA_ligase"/>
</dbReference>
<dbReference type="Gene3D" id="3.90.740.10">
    <property type="entry name" value="Valyl/Leucyl/Isoleucyl-tRNA synthetase, editing domain"/>
    <property type="match status" value="1"/>
</dbReference>
<comment type="catalytic activity">
    <reaction evidence="12">
        <text>tRNA(Ile) + L-isoleucine + ATP = L-isoleucyl-tRNA(Ile) + AMP + diphosphate</text>
        <dbReference type="Rhea" id="RHEA:11060"/>
        <dbReference type="Rhea" id="RHEA-COMP:9666"/>
        <dbReference type="Rhea" id="RHEA-COMP:9695"/>
        <dbReference type="ChEBI" id="CHEBI:30616"/>
        <dbReference type="ChEBI" id="CHEBI:33019"/>
        <dbReference type="ChEBI" id="CHEBI:58045"/>
        <dbReference type="ChEBI" id="CHEBI:78442"/>
        <dbReference type="ChEBI" id="CHEBI:78528"/>
        <dbReference type="ChEBI" id="CHEBI:456215"/>
        <dbReference type="EC" id="6.1.1.5"/>
    </reaction>
    <physiologicalReaction direction="left-to-right" evidence="12">
        <dbReference type="Rhea" id="RHEA:11061"/>
    </physiologicalReaction>
</comment>
<dbReference type="OrthoDB" id="10264412at2759"/>
<dbReference type="SUPFAM" id="SSF50677">
    <property type="entry name" value="ValRS/IleRS/LeuRS editing domain"/>
    <property type="match status" value="1"/>
</dbReference>
<dbReference type="InterPro" id="IPR009080">
    <property type="entry name" value="tRNAsynth_Ia_anticodon-bd"/>
</dbReference>
<evidence type="ECO:0000256" key="6">
    <source>
        <dbReference type="ARBA" id="ARBA00022840"/>
    </source>
</evidence>
<evidence type="ECO:0000313" key="19">
    <source>
        <dbReference type="Proteomes" id="UP000472267"/>
    </source>
</evidence>
<gene>
    <name evidence="18" type="primary">iars2</name>
</gene>
<reference evidence="18" key="3">
    <citation type="submission" date="2025-09" db="UniProtKB">
        <authorList>
            <consortium name="Ensembl"/>
        </authorList>
    </citation>
    <scope>IDENTIFICATION</scope>
</reference>
<dbReference type="GO" id="GO:0032543">
    <property type="term" value="P:mitochondrial translation"/>
    <property type="evidence" value="ECO:0007669"/>
    <property type="project" value="TreeGrafter"/>
</dbReference>
<comment type="function">
    <text evidence="13">Aminoacyl-tRNA synthetase that catalyzes the specific attachment of isoleucine to its cognate tRNA (tRNA(Ile)).</text>
</comment>
<proteinExistence type="inferred from homology"/>
<evidence type="ECO:0000256" key="3">
    <source>
        <dbReference type="ARBA" id="ARBA00013165"/>
    </source>
</evidence>
<dbReference type="Gene3D" id="3.40.50.620">
    <property type="entry name" value="HUPs"/>
    <property type="match status" value="2"/>
</dbReference>
<dbReference type="RefSeq" id="XP_029973117.1">
    <property type="nucleotide sequence ID" value="XM_030117257.1"/>
</dbReference>
<keyword evidence="6 15" id="KW-0067">ATP-binding</keyword>
<keyword evidence="7 15" id="KW-0648">Protein biosynthesis</keyword>
<evidence type="ECO:0000256" key="12">
    <source>
        <dbReference type="ARBA" id="ARBA00051282"/>
    </source>
</evidence>
<dbReference type="PANTHER" id="PTHR42765:SF1">
    <property type="entry name" value="ISOLEUCINE--TRNA LIGASE, MITOCHONDRIAL"/>
    <property type="match status" value="1"/>
</dbReference>
<keyword evidence="8" id="KW-0809">Transit peptide</keyword>
<organism evidence="18 19">
    <name type="scientific">Salarias fasciatus</name>
    <name type="common">Jewelled blenny</name>
    <name type="synonym">Blennius fasciatus</name>
    <dbReference type="NCBI Taxonomy" id="181472"/>
    <lineage>
        <taxon>Eukaryota</taxon>
        <taxon>Metazoa</taxon>
        <taxon>Chordata</taxon>
        <taxon>Craniata</taxon>
        <taxon>Vertebrata</taxon>
        <taxon>Euteleostomi</taxon>
        <taxon>Actinopterygii</taxon>
        <taxon>Neopterygii</taxon>
        <taxon>Teleostei</taxon>
        <taxon>Neoteleostei</taxon>
        <taxon>Acanthomorphata</taxon>
        <taxon>Ovalentaria</taxon>
        <taxon>Blenniimorphae</taxon>
        <taxon>Blenniiformes</taxon>
        <taxon>Blennioidei</taxon>
        <taxon>Blenniidae</taxon>
        <taxon>Salariinae</taxon>
        <taxon>Salarias</taxon>
    </lineage>
</organism>
<dbReference type="Pfam" id="PF08264">
    <property type="entry name" value="Anticodon_1"/>
    <property type="match status" value="1"/>
</dbReference>
<dbReference type="Gene3D" id="1.10.730.20">
    <property type="match status" value="1"/>
</dbReference>
<keyword evidence="4 15" id="KW-0436">Ligase</keyword>
<evidence type="ECO:0000256" key="4">
    <source>
        <dbReference type="ARBA" id="ARBA00022598"/>
    </source>
</evidence>
<dbReference type="Pfam" id="PF00133">
    <property type="entry name" value="tRNA-synt_1"/>
    <property type="match status" value="1"/>
</dbReference>
<evidence type="ECO:0000256" key="8">
    <source>
        <dbReference type="ARBA" id="ARBA00022946"/>
    </source>
</evidence>
<dbReference type="Ensembl" id="ENSSFAT00005032402.1">
    <property type="protein sequence ID" value="ENSSFAP00005031271.1"/>
    <property type="gene ID" value="ENSSFAG00005015820.1"/>
</dbReference>
<evidence type="ECO:0000259" key="17">
    <source>
        <dbReference type="Pfam" id="PF08264"/>
    </source>
</evidence>
<dbReference type="CDD" id="cd00818">
    <property type="entry name" value="IleRS_core"/>
    <property type="match status" value="1"/>
</dbReference>
<dbReference type="AlphaFoldDB" id="A0A672HPS2"/>
<dbReference type="GO" id="GO:0004822">
    <property type="term" value="F:isoleucine-tRNA ligase activity"/>
    <property type="evidence" value="ECO:0007669"/>
    <property type="project" value="UniProtKB-EC"/>
</dbReference>
<dbReference type="FunFam" id="3.40.50.620:FF:000111">
    <property type="entry name" value="Mitochondrial isoleucyl-tRNA synthetase"/>
    <property type="match status" value="1"/>
</dbReference>
<dbReference type="GO" id="GO:0005524">
    <property type="term" value="F:ATP binding"/>
    <property type="evidence" value="ECO:0007669"/>
    <property type="project" value="UniProtKB-KW"/>
</dbReference>
<dbReference type="HAMAP" id="MF_02002">
    <property type="entry name" value="Ile_tRNA_synth_type1"/>
    <property type="match status" value="1"/>
</dbReference>
<dbReference type="InterPro" id="IPR009008">
    <property type="entry name" value="Val/Leu/Ile-tRNA-synth_edit"/>
</dbReference>
<dbReference type="InterPro" id="IPR014729">
    <property type="entry name" value="Rossmann-like_a/b/a_fold"/>
</dbReference>
<dbReference type="InterPro" id="IPR001412">
    <property type="entry name" value="aa-tRNA-synth_I_CS"/>
</dbReference>
<evidence type="ECO:0000256" key="14">
    <source>
        <dbReference type="ARBA" id="ARBA00068280"/>
    </source>
</evidence>
<dbReference type="Gene3D" id="1.10.10.830">
    <property type="entry name" value="Ile-tRNA synthetase CP2 domain-like"/>
    <property type="match status" value="1"/>
</dbReference>
<evidence type="ECO:0000256" key="10">
    <source>
        <dbReference type="ARBA" id="ARBA00023146"/>
    </source>
</evidence>
<comment type="subcellular location">
    <subcellularLocation>
        <location evidence="1">Mitochondrion matrix</location>
    </subcellularLocation>
</comment>
<evidence type="ECO:0000256" key="13">
    <source>
        <dbReference type="ARBA" id="ARBA00055883"/>
    </source>
</evidence>